<sequence length="160" mass="16950">MPAWADEPGGDRAAGLRAGGGDGFDVLEVYQRRPAAWLQKNLLGPGHATPWTACWDLSVAYWDGDYDDNGFLAVGPVFERQGLPADLRLSLGVQPTLISSHNGNGKDLGGPVQFTSHLSLAWAPATALSLGLRIQHTSNAGLYDHNPGVDIIAAEVGFAF</sequence>
<dbReference type="RefSeq" id="WP_367958394.1">
    <property type="nucleotide sequence ID" value="NZ_JBAKFK010000002.1"/>
</dbReference>
<proteinExistence type="predicted"/>
<keyword evidence="2" id="KW-1185">Reference proteome</keyword>
<evidence type="ECO:0000313" key="2">
    <source>
        <dbReference type="Proteomes" id="UP001556709"/>
    </source>
</evidence>
<reference evidence="1 2" key="1">
    <citation type="submission" date="2024-02" db="EMBL/GenBank/DDBJ databases">
        <title>New especies of Spiribacter isolated from saline water.</title>
        <authorList>
            <person name="Leon M.J."/>
            <person name="De La Haba R."/>
            <person name="Sanchez-Porro C."/>
            <person name="Ventosa A."/>
        </authorList>
    </citation>
    <scope>NUCLEOTIDE SEQUENCE [LARGE SCALE GENOMIC DNA]</scope>
    <source>
        <strain evidence="2">ag22IC6-390</strain>
    </source>
</reference>
<organism evidence="1 2">
    <name type="scientific">Spiribacter pallidus</name>
    <dbReference type="NCBI Taxonomy" id="1987936"/>
    <lineage>
        <taxon>Bacteria</taxon>
        <taxon>Pseudomonadati</taxon>
        <taxon>Pseudomonadota</taxon>
        <taxon>Gammaproteobacteria</taxon>
        <taxon>Chromatiales</taxon>
        <taxon>Ectothiorhodospiraceae</taxon>
        <taxon>Spiribacter</taxon>
    </lineage>
</organism>
<dbReference type="InterPro" id="IPR018550">
    <property type="entry name" value="Lipid-A_deacylase-rel"/>
</dbReference>
<accession>A0ABV3TDQ5</accession>
<dbReference type="EMBL" id="JBAKFM010000002">
    <property type="protein sequence ID" value="MEX0469356.1"/>
    <property type="molecule type" value="Genomic_DNA"/>
</dbReference>
<dbReference type="GO" id="GO:0016787">
    <property type="term" value="F:hydrolase activity"/>
    <property type="evidence" value="ECO:0007669"/>
    <property type="project" value="UniProtKB-KW"/>
</dbReference>
<keyword evidence="1" id="KW-0378">Hydrolase</keyword>
<dbReference type="Gene3D" id="2.40.160.20">
    <property type="match status" value="1"/>
</dbReference>
<gene>
    <name evidence="1" type="ORF">V6X73_06420</name>
</gene>
<protein>
    <submittedName>
        <fullName evidence="1">Acyloxyacyl hydrolase</fullName>
    </submittedName>
</protein>
<comment type="caution">
    <text evidence="1">The sequence shown here is derived from an EMBL/GenBank/DDBJ whole genome shotgun (WGS) entry which is preliminary data.</text>
</comment>
<evidence type="ECO:0000313" key="1">
    <source>
        <dbReference type="EMBL" id="MEX0469356.1"/>
    </source>
</evidence>
<dbReference type="Pfam" id="PF09411">
    <property type="entry name" value="PagL"/>
    <property type="match status" value="1"/>
</dbReference>
<dbReference type="Proteomes" id="UP001556709">
    <property type="component" value="Unassembled WGS sequence"/>
</dbReference>
<name>A0ABV3TDQ5_9GAMM</name>